<evidence type="ECO:0000256" key="3">
    <source>
        <dbReference type="ARBA" id="ARBA00023136"/>
    </source>
</evidence>
<dbReference type="GO" id="GO:0007165">
    <property type="term" value="P:signal transduction"/>
    <property type="evidence" value="ECO:0007669"/>
    <property type="project" value="UniProtKB-KW"/>
</dbReference>
<dbReference type="Gene3D" id="6.10.340.10">
    <property type="match status" value="1"/>
</dbReference>
<dbReference type="SMART" id="SM00283">
    <property type="entry name" value="MA"/>
    <property type="match status" value="1"/>
</dbReference>
<dbReference type="GO" id="GO:0004888">
    <property type="term" value="F:transmembrane signaling receptor activity"/>
    <property type="evidence" value="ECO:0007669"/>
    <property type="project" value="InterPro"/>
</dbReference>
<evidence type="ECO:0000313" key="10">
    <source>
        <dbReference type="Proteomes" id="UP000316626"/>
    </source>
</evidence>
<dbReference type="PANTHER" id="PTHR32089:SF114">
    <property type="entry name" value="METHYL-ACCEPTING CHEMOTAXIS PROTEIN MCPB"/>
    <property type="match status" value="1"/>
</dbReference>
<evidence type="ECO:0000256" key="6">
    <source>
        <dbReference type="PROSITE-ProRule" id="PRU00284"/>
    </source>
</evidence>
<dbReference type="PRINTS" id="PR00260">
    <property type="entry name" value="CHEMTRNSDUCR"/>
</dbReference>
<dbReference type="GO" id="GO:0005886">
    <property type="term" value="C:plasma membrane"/>
    <property type="evidence" value="ECO:0007669"/>
    <property type="project" value="UniProtKB-SubCell"/>
</dbReference>
<dbReference type="CDD" id="cd11386">
    <property type="entry name" value="MCP_signal"/>
    <property type="match status" value="1"/>
</dbReference>
<dbReference type="PROSITE" id="PS50111">
    <property type="entry name" value="CHEMOTAXIS_TRANSDUC_2"/>
    <property type="match status" value="1"/>
</dbReference>
<dbReference type="GO" id="GO:0006935">
    <property type="term" value="P:chemotaxis"/>
    <property type="evidence" value="ECO:0007669"/>
    <property type="project" value="InterPro"/>
</dbReference>
<dbReference type="SUPFAM" id="SSF58104">
    <property type="entry name" value="Methyl-accepting chemotaxis protein (MCP) signaling domain"/>
    <property type="match status" value="1"/>
</dbReference>
<evidence type="ECO:0000256" key="1">
    <source>
        <dbReference type="ARBA" id="ARBA00004236"/>
    </source>
</evidence>
<dbReference type="OrthoDB" id="107771at2"/>
<dbReference type="Gene3D" id="1.10.287.950">
    <property type="entry name" value="Methyl-accepting chemotaxis protein"/>
    <property type="match status" value="1"/>
</dbReference>
<name>A0A544TSE3_9BACI</name>
<proteinExistence type="inferred from homology"/>
<dbReference type="Pfam" id="PF00015">
    <property type="entry name" value="MCPsignal"/>
    <property type="match status" value="1"/>
</dbReference>
<keyword evidence="4 6" id="KW-0807">Transducer</keyword>
<feature type="domain" description="Methyl-accepting transducer" evidence="7">
    <location>
        <begin position="280"/>
        <end position="516"/>
    </location>
</feature>
<dbReference type="PANTHER" id="PTHR32089">
    <property type="entry name" value="METHYL-ACCEPTING CHEMOTAXIS PROTEIN MCPB"/>
    <property type="match status" value="1"/>
</dbReference>
<keyword evidence="3" id="KW-0472">Membrane</keyword>
<comment type="caution">
    <text evidence="9">The sequence shown here is derived from an EMBL/GenBank/DDBJ whole genome shotgun (WGS) entry which is preliminary data.</text>
</comment>
<dbReference type="InterPro" id="IPR003660">
    <property type="entry name" value="HAMP_dom"/>
</dbReference>
<dbReference type="AlphaFoldDB" id="A0A544TSE3"/>
<keyword evidence="10" id="KW-1185">Reference proteome</keyword>
<sequence length="566" mass="62209">MWGNIMRIKTRLILVTSILLLSIMVVGGIATWSLSDVITKNNHLTKLMEMQTISKQIQYRLAGLSNDERALLLTGDQTYAKQMEEKSDDIKEQFNNLSKLSSKASDQNIIDDIEKNYEQFWAQSQLVIQNSTIDPTKSEEIHFGEERRIRKEILDPSFESFIDQLNQATDEAQKNMESHSKLSKIVLIAISGAAIFTGITLGGVLLKAILVPLGHLKNQMNEIANGDGDLTQTIHIRNKDELGEVASSFNQFLSSLRVMITQISKSSSQATGASEEFSASADQSKISSHQIAENIQNVSESMDDQSQILKDSSYAVEQSLERLQSMTLQTTEVSKETSEVSLQASNGEESVRKIVSSMQVIYESVSKADNNINSLAEDAVKIGEITTIINEIADQTNLLALNAAIEAARAGEHGKGFAIVADEVRKLAEQSSHSANQIRGLITGIQGTTNETVQTIETVKINVDSGIDLTTATAIQFREIIRSISNVSSKIQEIALATGQLTGDFQVVAKKYEEVNLLFKDSSESTHEIAAATEEQLATMDEIQSAAQSLTTISDSLNEMVHRFKI</sequence>
<dbReference type="EMBL" id="VDGI01000006">
    <property type="protein sequence ID" value="TQR20363.1"/>
    <property type="molecule type" value="Genomic_DNA"/>
</dbReference>
<dbReference type="PROSITE" id="PS50885">
    <property type="entry name" value="HAMP"/>
    <property type="match status" value="1"/>
</dbReference>
<dbReference type="Pfam" id="PF00672">
    <property type="entry name" value="HAMP"/>
    <property type="match status" value="1"/>
</dbReference>
<evidence type="ECO:0000259" key="8">
    <source>
        <dbReference type="PROSITE" id="PS50885"/>
    </source>
</evidence>
<dbReference type="InterPro" id="IPR004090">
    <property type="entry name" value="Chemotax_Me-accpt_rcpt"/>
</dbReference>
<comment type="subcellular location">
    <subcellularLocation>
        <location evidence="1">Cell membrane</location>
    </subcellularLocation>
</comment>
<dbReference type="Proteomes" id="UP000316626">
    <property type="component" value="Unassembled WGS sequence"/>
</dbReference>
<evidence type="ECO:0000256" key="4">
    <source>
        <dbReference type="ARBA" id="ARBA00023224"/>
    </source>
</evidence>
<evidence type="ECO:0000256" key="2">
    <source>
        <dbReference type="ARBA" id="ARBA00022475"/>
    </source>
</evidence>
<gene>
    <name evidence="9" type="ORF">FG384_07940</name>
</gene>
<evidence type="ECO:0000259" key="7">
    <source>
        <dbReference type="PROSITE" id="PS50111"/>
    </source>
</evidence>
<dbReference type="SMART" id="SM00304">
    <property type="entry name" value="HAMP"/>
    <property type="match status" value="1"/>
</dbReference>
<dbReference type="InterPro" id="IPR004089">
    <property type="entry name" value="MCPsignal_dom"/>
</dbReference>
<protein>
    <submittedName>
        <fullName evidence="9">Methyl-accepting chemotaxis protein</fullName>
    </submittedName>
</protein>
<evidence type="ECO:0000256" key="5">
    <source>
        <dbReference type="ARBA" id="ARBA00029447"/>
    </source>
</evidence>
<comment type="similarity">
    <text evidence="5">Belongs to the methyl-accepting chemotaxis (MCP) protein family.</text>
</comment>
<keyword evidence="2" id="KW-1003">Cell membrane</keyword>
<accession>A0A544TSE3</accession>
<organism evidence="9 10">
    <name type="scientific">Psychrobacillus vulpis</name>
    <dbReference type="NCBI Taxonomy" id="2325572"/>
    <lineage>
        <taxon>Bacteria</taxon>
        <taxon>Bacillati</taxon>
        <taxon>Bacillota</taxon>
        <taxon>Bacilli</taxon>
        <taxon>Bacillales</taxon>
        <taxon>Bacillaceae</taxon>
        <taxon>Psychrobacillus</taxon>
    </lineage>
</organism>
<dbReference type="CDD" id="cd06225">
    <property type="entry name" value="HAMP"/>
    <property type="match status" value="1"/>
</dbReference>
<reference evidence="9 10" key="1">
    <citation type="submission" date="2019-06" db="EMBL/GenBank/DDBJ databases">
        <title>Psychrobacillus vulpis sp. nov., a new species isolated from feces of a red fox that inhabits in The Tablas de Daimiel Natural Park, Albacete, Spain.</title>
        <authorList>
            <person name="Rodriguez M."/>
            <person name="Reina J.C."/>
            <person name="Bejar V."/>
            <person name="Llamas I."/>
        </authorList>
    </citation>
    <scope>NUCLEOTIDE SEQUENCE [LARGE SCALE GENOMIC DNA]</scope>
    <source>
        <strain evidence="9 10">Z8</strain>
    </source>
</reference>
<feature type="domain" description="HAMP" evidence="8">
    <location>
        <begin position="207"/>
        <end position="261"/>
    </location>
</feature>
<evidence type="ECO:0000313" key="9">
    <source>
        <dbReference type="EMBL" id="TQR20363.1"/>
    </source>
</evidence>